<dbReference type="HOGENOM" id="CLU_654897_0_0_2"/>
<dbReference type="InterPro" id="IPR035185">
    <property type="entry name" value="DUF5305"/>
</dbReference>
<feature type="compositionally biased region" description="Polar residues" evidence="1">
    <location>
        <begin position="407"/>
        <end position="419"/>
    </location>
</feature>
<gene>
    <name evidence="3" type="ordered locus">rrnAC2974</name>
</gene>
<dbReference type="EnsemblBacteria" id="AAV47706">
    <property type="protein sequence ID" value="AAV47706"/>
    <property type="gene ID" value="rrnAC2974"/>
</dbReference>
<dbReference type="PaxDb" id="272569-rrnAC2974"/>
<organism evidence="3 4">
    <name type="scientific">Haloarcula marismortui (strain ATCC 43049 / DSM 3752 / JCM 8966 / VKM B-1809)</name>
    <name type="common">Halobacterium marismortui</name>
    <dbReference type="NCBI Taxonomy" id="272569"/>
    <lineage>
        <taxon>Archaea</taxon>
        <taxon>Methanobacteriati</taxon>
        <taxon>Methanobacteriota</taxon>
        <taxon>Stenosarchaea group</taxon>
        <taxon>Halobacteria</taxon>
        <taxon>Halobacteriales</taxon>
        <taxon>Haloarculaceae</taxon>
        <taxon>Haloarcula</taxon>
    </lineage>
</organism>
<dbReference type="Proteomes" id="UP000001169">
    <property type="component" value="Chromosome I"/>
</dbReference>
<keyword evidence="4" id="KW-1185">Reference proteome</keyword>
<evidence type="ECO:0000313" key="3">
    <source>
        <dbReference type="EMBL" id="AAV47706.1"/>
    </source>
</evidence>
<dbReference type="eggNOG" id="arCOG04474">
    <property type="taxonomic scope" value="Archaea"/>
</dbReference>
<feature type="transmembrane region" description="Helical" evidence="2">
    <location>
        <begin position="74"/>
        <end position="92"/>
    </location>
</feature>
<sequence>MNCCSKTVKNRNTILAKDTVLAGCLSSLFSTGNNRRSGIARSNDVATNCFPGHSNAGASGDEGGEERDMSLLTWYQPLFVGTSITVAMWLLGQKTRRTVVDNHELLLICLVAIAAVGGYLTYTGHVAPGTDTTTRQVSSWQSSGSFSHNATVRNGTSAFPEGEVLEDRSVYLQRVAPVLDGAFTYTYSASNESDLTASADVFVQYRSVESTQNGALVYWEVERPLTQGTVQSLAAGEHMAVPLSLNVSRAAEAVRRIDSEHGQTSGRLKIAVVSQVTLSGTRNGQSVDTARTYRSGPSVASAPAWLPWRRYSLVYGRTTDYFTLTDAERRWLVYKSTREEFDEWITVGRDDPVDDVWTTSVDSLVWLVDIAIDTDERIIESNSDSDFLVYTGDRLFRYDPPPEPRTDSTMGNSDAETSD</sequence>
<dbReference type="KEGG" id="hma:rrnAC2974"/>
<evidence type="ECO:0000256" key="1">
    <source>
        <dbReference type="SAM" id="MobiDB-lite"/>
    </source>
</evidence>
<accession>Q5UYE7</accession>
<dbReference type="PATRIC" id="fig|272569.17.peg.3533"/>
<feature type="region of interest" description="Disordered" evidence="1">
    <location>
        <begin position="398"/>
        <end position="419"/>
    </location>
</feature>
<dbReference type="Pfam" id="PF17231">
    <property type="entry name" value="DUF5305"/>
    <property type="match status" value="2"/>
</dbReference>
<proteinExistence type="predicted"/>
<name>Q5UYE7_HALMA</name>
<evidence type="ECO:0000313" key="4">
    <source>
        <dbReference type="Proteomes" id="UP000001169"/>
    </source>
</evidence>
<dbReference type="AlphaFoldDB" id="Q5UYE7"/>
<reference evidence="3 4" key="1">
    <citation type="journal article" date="2004" name="Genome Res.">
        <title>Genome sequence of Haloarcula marismortui: a halophilic archaeon from the Dead Sea.</title>
        <authorList>
            <person name="Baliga N.S."/>
            <person name="Bonneau R."/>
            <person name="Facciotti M.T."/>
            <person name="Pan M."/>
            <person name="Glusman G."/>
            <person name="Deutsch E.W."/>
            <person name="Shannon P."/>
            <person name="Chiu Y."/>
            <person name="Weng R.S."/>
            <person name="Gan R.R."/>
            <person name="Hung P."/>
            <person name="Date S.V."/>
            <person name="Marcotte E."/>
            <person name="Hood L."/>
            <person name="Ng W.V."/>
        </authorList>
    </citation>
    <scope>NUCLEOTIDE SEQUENCE [LARGE SCALE GENOMIC DNA]</scope>
    <source>
        <strain evidence="4">ATCC 43049 / DSM 3752 / JCM 8966 / VKM B-1809</strain>
    </source>
</reference>
<evidence type="ECO:0000256" key="2">
    <source>
        <dbReference type="SAM" id="Phobius"/>
    </source>
</evidence>
<keyword evidence="2" id="KW-1133">Transmembrane helix</keyword>
<keyword evidence="2" id="KW-0812">Transmembrane</keyword>
<dbReference type="EMBL" id="AY596297">
    <property type="protein sequence ID" value="AAV47706.1"/>
    <property type="molecule type" value="Genomic_DNA"/>
</dbReference>
<feature type="transmembrane region" description="Helical" evidence="2">
    <location>
        <begin position="104"/>
        <end position="122"/>
    </location>
</feature>
<protein>
    <submittedName>
        <fullName evidence="3">Uncharacterized protein</fullName>
    </submittedName>
</protein>
<keyword evidence="2" id="KW-0472">Membrane</keyword>